<keyword evidence="3 5" id="KW-1133">Transmembrane helix</keyword>
<accession>A0A0L7K2R7</accession>
<dbReference type="Proteomes" id="UP000037510">
    <property type="component" value="Unassembled WGS sequence"/>
</dbReference>
<evidence type="ECO:0000256" key="2">
    <source>
        <dbReference type="ARBA" id="ARBA00022692"/>
    </source>
</evidence>
<organism evidence="6 7">
    <name type="scientific">Operophtera brumata</name>
    <name type="common">Winter moth</name>
    <name type="synonym">Phalaena brumata</name>
    <dbReference type="NCBI Taxonomy" id="104452"/>
    <lineage>
        <taxon>Eukaryota</taxon>
        <taxon>Metazoa</taxon>
        <taxon>Ecdysozoa</taxon>
        <taxon>Arthropoda</taxon>
        <taxon>Hexapoda</taxon>
        <taxon>Insecta</taxon>
        <taxon>Pterygota</taxon>
        <taxon>Neoptera</taxon>
        <taxon>Endopterygota</taxon>
        <taxon>Lepidoptera</taxon>
        <taxon>Glossata</taxon>
        <taxon>Ditrysia</taxon>
        <taxon>Geometroidea</taxon>
        <taxon>Geometridae</taxon>
        <taxon>Larentiinae</taxon>
        <taxon>Operophtera</taxon>
    </lineage>
</organism>
<comment type="caution">
    <text evidence="6">The sequence shown here is derived from an EMBL/GenBank/DDBJ whole genome shotgun (WGS) entry which is preliminary data.</text>
</comment>
<reference evidence="6 7" key="1">
    <citation type="journal article" date="2015" name="Genome Biol. Evol.">
        <title>The genome of winter moth (Operophtera brumata) provides a genomic perspective on sexual dimorphism and phenology.</title>
        <authorList>
            <person name="Derks M.F."/>
            <person name="Smit S."/>
            <person name="Salis L."/>
            <person name="Schijlen E."/>
            <person name="Bossers A."/>
            <person name="Mateman C."/>
            <person name="Pijl A.S."/>
            <person name="de Ridder D."/>
            <person name="Groenen M.A."/>
            <person name="Visser M.E."/>
            <person name="Megens H.J."/>
        </authorList>
    </citation>
    <scope>NUCLEOTIDE SEQUENCE [LARGE SCALE GENOMIC DNA]</scope>
    <source>
        <strain evidence="6">WM2013NL</strain>
        <tissue evidence="6">Head and thorax</tissue>
    </source>
</reference>
<dbReference type="GO" id="GO:0016020">
    <property type="term" value="C:membrane"/>
    <property type="evidence" value="ECO:0007669"/>
    <property type="project" value="UniProtKB-SubCell"/>
</dbReference>
<evidence type="ECO:0000256" key="3">
    <source>
        <dbReference type="ARBA" id="ARBA00022989"/>
    </source>
</evidence>
<comment type="subcellular location">
    <subcellularLocation>
        <location evidence="1">Membrane</location>
        <topology evidence="1">Multi-pass membrane protein</topology>
    </subcellularLocation>
</comment>
<evidence type="ECO:0000313" key="7">
    <source>
        <dbReference type="Proteomes" id="UP000037510"/>
    </source>
</evidence>
<feature type="transmembrane region" description="Helical" evidence="5">
    <location>
        <begin position="84"/>
        <end position="101"/>
    </location>
</feature>
<name>A0A0L7K2R7_OPEBR</name>
<keyword evidence="7" id="KW-1185">Reference proteome</keyword>
<keyword evidence="2 5" id="KW-0812">Transmembrane</keyword>
<evidence type="ECO:0000256" key="1">
    <source>
        <dbReference type="ARBA" id="ARBA00004141"/>
    </source>
</evidence>
<evidence type="ECO:0000256" key="4">
    <source>
        <dbReference type="ARBA" id="ARBA00023136"/>
    </source>
</evidence>
<gene>
    <name evidence="6" type="ORF">OBRU01_26471</name>
</gene>
<dbReference type="PANTHER" id="PTHR23507:SF1">
    <property type="entry name" value="FI18259P1-RELATED"/>
    <property type="match status" value="1"/>
</dbReference>
<dbReference type="EMBL" id="JTDY01013554">
    <property type="protein sequence ID" value="KOB52130.1"/>
    <property type="molecule type" value="Genomic_DNA"/>
</dbReference>
<evidence type="ECO:0000256" key="5">
    <source>
        <dbReference type="SAM" id="Phobius"/>
    </source>
</evidence>
<dbReference type="AlphaFoldDB" id="A0A0L7K2R7"/>
<sequence>MEDSVIGVIACVSRIAASVVNAVAPTRSVYFLGPVLDMFSSAGATSLRSMASKLVHSDEIALVPVIYSPIYSVVYLSTLSSFSGAFYLISAALAVPAIGLMM</sequence>
<protein>
    <submittedName>
        <fullName evidence="6">Adenylate cyclase</fullName>
    </submittedName>
</protein>
<dbReference type="GO" id="GO:0022857">
    <property type="term" value="F:transmembrane transporter activity"/>
    <property type="evidence" value="ECO:0007669"/>
    <property type="project" value="TreeGrafter"/>
</dbReference>
<evidence type="ECO:0000313" key="6">
    <source>
        <dbReference type="EMBL" id="KOB52130.1"/>
    </source>
</evidence>
<proteinExistence type="predicted"/>
<keyword evidence="4 5" id="KW-0472">Membrane</keyword>
<dbReference type="PANTHER" id="PTHR23507">
    <property type="entry name" value="ZGC:174356"/>
    <property type="match status" value="1"/>
</dbReference>